<dbReference type="GO" id="GO:0019706">
    <property type="term" value="F:protein-cysteine S-palmitoyltransferase activity"/>
    <property type="evidence" value="ECO:0007669"/>
    <property type="project" value="UniProtKB-EC"/>
</dbReference>
<sequence length="287" mass="32902">MGLLGLRWRKLRQAGPRTFTDSAACVLISFAIPLVYWFEVFVVMPSVFNDFFHLFHIVLGTFVLANIIGNFVIIMFVDTSNKGLIMPATVPEGWHVCAPCESVAPPRSRHCGVCGCCVLKKEHHCIFTGCCIGLYNHRYFYCFLVYMWLATFYCSIVNSFFISPYIGNDNVLWTCIRIVLPGLWMIVNPSTEAMYSFLFSLNVIGCLFLSVLLYYYTRQLLVNTTTRERTENTGPNYDKGPIHNIQVVLGRRWYLTWLCPLLSSTIPYDGMDWSKMTVPAVNHVKFK</sequence>
<evidence type="ECO:0000313" key="9">
    <source>
        <dbReference type="EMBL" id="LAC24114.1"/>
    </source>
</evidence>
<name>A0A6A7G0W2_9CRUS</name>
<dbReference type="AlphaFoldDB" id="A0A6A7G0W2"/>
<comment type="subcellular location">
    <subcellularLocation>
        <location evidence="1">Membrane</location>
        <topology evidence="1">Multi-pass membrane protein</topology>
    </subcellularLocation>
</comment>
<proteinExistence type="evidence at transcript level"/>
<keyword evidence="3 7" id="KW-0812">Transmembrane</keyword>
<accession>A0A6A7G0W2</accession>
<feature type="transmembrane region" description="Helical" evidence="7">
    <location>
        <begin position="143"/>
        <end position="165"/>
    </location>
</feature>
<keyword evidence="5 7" id="KW-0472">Membrane</keyword>
<feature type="transmembrane region" description="Helical" evidence="7">
    <location>
        <begin position="54"/>
        <end position="77"/>
    </location>
</feature>
<evidence type="ECO:0000256" key="7">
    <source>
        <dbReference type="RuleBase" id="RU079119"/>
    </source>
</evidence>
<feature type="transmembrane region" description="Helical" evidence="7">
    <location>
        <begin position="21"/>
        <end position="48"/>
    </location>
</feature>
<dbReference type="InterPro" id="IPR039859">
    <property type="entry name" value="PFA4/ZDH16/20/ERF2-like"/>
</dbReference>
<evidence type="ECO:0000256" key="3">
    <source>
        <dbReference type="ARBA" id="ARBA00022692"/>
    </source>
</evidence>
<keyword evidence="4 7" id="KW-1133">Transmembrane helix</keyword>
<dbReference type="PROSITE" id="PS50216">
    <property type="entry name" value="DHHC"/>
    <property type="match status" value="1"/>
</dbReference>
<protein>
    <recommendedName>
        <fullName evidence="7">Palmitoyltransferase</fullName>
        <ecNumber evidence="7">2.3.1.225</ecNumber>
    </recommendedName>
</protein>
<evidence type="ECO:0000259" key="8">
    <source>
        <dbReference type="Pfam" id="PF01529"/>
    </source>
</evidence>
<evidence type="ECO:0000256" key="4">
    <source>
        <dbReference type="ARBA" id="ARBA00022989"/>
    </source>
</evidence>
<feature type="domain" description="Palmitoyltransferase DHHC" evidence="8">
    <location>
        <begin position="94"/>
        <end position="232"/>
    </location>
</feature>
<evidence type="ECO:0000256" key="6">
    <source>
        <dbReference type="ARBA" id="ARBA00023315"/>
    </source>
</evidence>
<keyword evidence="6 7" id="KW-0012">Acyltransferase</keyword>
<dbReference type="GO" id="GO:0016020">
    <property type="term" value="C:membrane"/>
    <property type="evidence" value="ECO:0007669"/>
    <property type="project" value="UniProtKB-SubCell"/>
</dbReference>
<dbReference type="Pfam" id="PF01529">
    <property type="entry name" value="DHHC"/>
    <property type="match status" value="1"/>
</dbReference>
<organism evidence="9">
    <name type="scientific">Hirondellea gigas</name>
    <dbReference type="NCBI Taxonomy" id="1518452"/>
    <lineage>
        <taxon>Eukaryota</taxon>
        <taxon>Metazoa</taxon>
        <taxon>Ecdysozoa</taxon>
        <taxon>Arthropoda</taxon>
        <taxon>Crustacea</taxon>
        <taxon>Multicrustacea</taxon>
        <taxon>Malacostraca</taxon>
        <taxon>Eumalacostraca</taxon>
        <taxon>Peracarida</taxon>
        <taxon>Amphipoda</taxon>
        <taxon>Amphilochidea</taxon>
        <taxon>Lysianassida</taxon>
        <taxon>Lysianassidira</taxon>
        <taxon>Lysianassoidea</taxon>
        <taxon>Lysianassidae</taxon>
        <taxon>Hirondellea</taxon>
    </lineage>
</organism>
<evidence type="ECO:0000256" key="2">
    <source>
        <dbReference type="ARBA" id="ARBA00022679"/>
    </source>
</evidence>
<dbReference type="EMBL" id="IACT01004940">
    <property type="protein sequence ID" value="LAC24114.1"/>
    <property type="molecule type" value="mRNA"/>
</dbReference>
<keyword evidence="2 7" id="KW-0808">Transferase</keyword>
<comment type="catalytic activity">
    <reaction evidence="7">
        <text>L-cysteinyl-[protein] + hexadecanoyl-CoA = S-hexadecanoyl-L-cysteinyl-[protein] + CoA</text>
        <dbReference type="Rhea" id="RHEA:36683"/>
        <dbReference type="Rhea" id="RHEA-COMP:10131"/>
        <dbReference type="Rhea" id="RHEA-COMP:11032"/>
        <dbReference type="ChEBI" id="CHEBI:29950"/>
        <dbReference type="ChEBI" id="CHEBI:57287"/>
        <dbReference type="ChEBI" id="CHEBI:57379"/>
        <dbReference type="ChEBI" id="CHEBI:74151"/>
        <dbReference type="EC" id="2.3.1.225"/>
    </reaction>
</comment>
<reference evidence="9" key="1">
    <citation type="submission" date="2017-11" db="EMBL/GenBank/DDBJ databases">
        <title>The sensing device of the deep-sea amphipod.</title>
        <authorList>
            <person name="Kobayashi H."/>
            <person name="Nagahama T."/>
            <person name="Arai W."/>
            <person name="Sasagawa Y."/>
            <person name="Umeda M."/>
            <person name="Hayashi T."/>
            <person name="Nikaido I."/>
            <person name="Watanabe H."/>
            <person name="Oguri K."/>
            <person name="Kitazato H."/>
            <person name="Fujioka K."/>
            <person name="Kido Y."/>
            <person name="Takami H."/>
        </authorList>
    </citation>
    <scope>NUCLEOTIDE SEQUENCE</scope>
    <source>
        <tissue evidence="9">Whole body</tissue>
    </source>
</reference>
<evidence type="ECO:0000256" key="1">
    <source>
        <dbReference type="ARBA" id="ARBA00004141"/>
    </source>
</evidence>
<feature type="transmembrane region" description="Helical" evidence="7">
    <location>
        <begin position="194"/>
        <end position="216"/>
    </location>
</feature>
<comment type="similarity">
    <text evidence="7">Belongs to the DHHC palmitoyltransferase family.</text>
</comment>
<dbReference type="EC" id="2.3.1.225" evidence="7"/>
<evidence type="ECO:0000256" key="5">
    <source>
        <dbReference type="ARBA" id="ARBA00023136"/>
    </source>
</evidence>
<comment type="domain">
    <text evidence="7">The DHHC domain is required for palmitoyltransferase activity.</text>
</comment>
<dbReference type="InterPro" id="IPR001594">
    <property type="entry name" value="Palmitoyltrfase_DHHC"/>
</dbReference>
<dbReference type="PANTHER" id="PTHR12246">
    <property type="entry name" value="PALMITOYLTRANSFERASE ZDHHC16"/>
    <property type="match status" value="1"/>
</dbReference>